<dbReference type="InterPro" id="IPR002008">
    <property type="entry name" value="DNA_pol_X_beta-like"/>
</dbReference>
<dbReference type="GO" id="GO:0006303">
    <property type="term" value="P:double-strand break repair via nonhomologous end joining"/>
    <property type="evidence" value="ECO:0007669"/>
    <property type="project" value="TreeGrafter"/>
</dbReference>
<dbReference type="SUPFAM" id="SSF81301">
    <property type="entry name" value="Nucleotidyltransferase"/>
    <property type="match status" value="1"/>
</dbReference>
<dbReference type="Pfam" id="PF10391">
    <property type="entry name" value="DNA_pol_lambd_f"/>
    <property type="match status" value="1"/>
</dbReference>
<dbReference type="InterPro" id="IPR002054">
    <property type="entry name" value="DNA-dir_DNA_pol_X"/>
</dbReference>
<dbReference type="Pfam" id="PF14792">
    <property type="entry name" value="DNA_pol_B_palm"/>
    <property type="match status" value="1"/>
</dbReference>
<evidence type="ECO:0000256" key="2">
    <source>
        <dbReference type="ARBA" id="ARBA00004123"/>
    </source>
</evidence>
<dbReference type="Gene3D" id="3.40.50.10190">
    <property type="entry name" value="BRCT domain"/>
    <property type="match status" value="1"/>
</dbReference>
<dbReference type="Proteomes" id="UP000248482">
    <property type="component" value="Unplaced"/>
</dbReference>
<evidence type="ECO:0000256" key="14">
    <source>
        <dbReference type="ARBA" id="ARBA00023239"/>
    </source>
</evidence>
<evidence type="ECO:0000256" key="9">
    <source>
        <dbReference type="ARBA" id="ARBA00022763"/>
    </source>
</evidence>
<evidence type="ECO:0000256" key="5">
    <source>
        <dbReference type="ARBA" id="ARBA00022679"/>
    </source>
</evidence>
<dbReference type="InterPro" id="IPR029398">
    <property type="entry name" value="PolB_thumb"/>
</dbReference>
<dbReference type="FunFam" id="3.40.50.10190:FF:000031">
    <property type="entry name" value="DNA polymerase"/>
    <property type="match status" value="1"/>
</dbReference>
<feature type="active site" description="Nucleophile; Schiff-base intermediate with DNA; for 5'-dRP lyase activity" evidence="17">
    <location>
        <position position="235"/>
    </location>
</feature>
<feature type="domain" description="BRCT" evidence="20">
    <location>
        <begin position="55"/>
        <end position="151"/>
    </location>
</feature>
<evidence type="ECO:0000256" key="1">
    <source>
        <dbReference type="ARBA" id="ARBA00001936"/>
    </source>
</evidence>
<dbReference type="Gene3D" id="3.30.460.10">
    <property type="entry name" value="Beta Polymerase, domain 2"/>
    <property type="match status" value="1"/>
</dbReference>
<dbReference type="PRINTS" id="PR00870">
    <property type="entry name" value="DNAPOLXBETA"/>
</dbReference>
<dbReference type="FunFam" id="3.30.210.10:FF:000001">
    <property type="entry name" value="DNA polymerase lambda"/>
    <property type="match status" value="1"/>
</dbReference>
<keyword evidence="13" id="KW-0464">Manganese</keyword>
<evidence type="ECO:0000256" key="18">
    <source>
        <dbReference type="RuleBase" id="RU366014"/>
    </source>
</evidence>
<keyword evidence="7" id="KW-0235">DNA replication</keyword>
<comment type="catalytic activity">
    <reaction evidence="16 18">
        <text>DNA(n) + a 2'-deoxyribonucleoside 5'-triphosphate = DNA(n+1) + diphosphate</text>
        <dbReference type="Rhea" id="RHEA:22508"/>
        <dbReference type="Rhea" id="RHEA-COMP:17339"/>
        <dbReference type="Rhea" id="RHEA-COMP:17340"/>
        <dbReference type="ChEBI" id="CHEBI:33019"/>
        <dbReference type="ChEBI" id="CHEBI:61560"/>
        <dbReference type="ChEBI" id="CHEBI:173112"/>
        <dbReference type="EC" id="2.7.7.7"/>
    </reaction>
</comment>
<dbReference type="Pfam" id="PF14791">
    <property type="entry name" value="DNA_pol_B_thumb"/>
    <property type="match status" value="1"/>
</dbReference>
<dbReference type="InterPro" id="IPR037160">
    <property type="entry name" value="DNA_Pol_thumb_sf"/>
</dbReference>
<dbReference type="GO" id="GO:0046872">
    <property type="term" value="F:metal ion binding"/>
    <property type="evidence" value="ECO:0007669"/>
    <property type="project" value="UniProtKB-UniRule"/>
</dbReference>
<dbReference type="GO" id="GO:0005634">
    <property type="term" value="C:nucleus"/>
    <property type="evidence" value="ECO:0007669"/>
    <property type="project" value="UniProtKB-SubCell"/>
</dbReference>
<evidence type="ECO:0000256" key="13">
    <source>
        <dbReference type="ARBA" id="ARBA00023211"/>
    </source>
</evidence>
<dbReference type="SUPFAM" id="SSF81585">
    <property type="entry name" value="PsbU/PolX domain-like"/>
    <property type="match status" value="1"/>
</dbReference>
<dbReference type="Gene3D" id="1.10.150.20">
    <property type="entry name" value="5' to 3' exonuclease, C-terminal subdomain"/>
    <property type="match status" value="1"/>
</dbReference>
<evidence type="ECO:0000256" key="17">
    <source>
        <dbReference type="PIRSR" id="PIRSR622312-50"/>
    </source>
</evidence>
<dbReference type="GO" id="GO:0016829">
    <property type="term" value="F:lyase activity"/>
    <property type="evidence" value="ECO:0007669"/>
    <property type="project" value="UniProtKB-KW"/>
</dbReference>
<evidence type="ECO:0000256" key="15">
    <source>
        <dbReference type="ARBA" id="ARBA00023242"/>
    </source>
</evidence>
<feature type="region of interest" description="Disordered" evidence="19">
    <location>
        <begin position="1"/>
        <end position="23"/>
    </location>
</feature>
<dbReference type="SUPFAM" id="SSF47802">
    <property type="entry name" value="DNA polymerase beta, N-terminal domain-like"/>
    <property type="match status" value="1"/>
</dbReference>
<keyword evidence="12 18" id="KW-0234">DNA repair</keyword>
<name>A0A2Y9JDH8_ENHLU</name>
<dbReference type="Gene3D" id="1.10.150.110">
    <property type="entry name" value="DNA polymerase beta, N-terminal domain-like"/>
    <property type="match status" value="1"/>
</dbReference>
<comment type="similarity">
    <text evidence="3 18">Belongs to the DNA polymerase type-X family.</text>
</comment>
<keyword evidence="10 18" id="KW-0239">DNA-directed DNA polymerase</keyword>
<dbReference type="SUPFAM" id="SSF52113">
    <property type="entry name" value="BRCT domain"/>
    <property type="match status" value="1"/>
</dbReference>
<evidence type="ECO:0000256" key="3">
    <source>
        <dbReference type="ARBA" id="ARBA00008323"/>
    </source>
</evidence>
<dbReference type="InterPro" id="IPR028207">
    <property type="entry name" value="DNA_pol_B_palm_palm"/>
</dbReference>
<dbReference type="AlphaFoldDB" id="A0A2Y9JDH8"/>
<feature type="region of interest" description="Disordered" evidence="19">
    <location>
        <begin position="162"/>
        <end position="227"/>
    </location>
</feature>
<keyword evidence="21" id="KW-1185">Reference proteome</keyword>
<dbReference type="InterPro" id="IPR022312">
    <property type="entry name" value="DNA_pol_X"/>
</dbReference>
<keyword evidence="15 18" id="KW-0539">Nucleus</keyword>
<comment type="subcellular location">
    <subcellularLocation>
        <location evidence="2 18">Nucleus</location>
    </subcellularLocation>
</comment>
<dbReference type="GO" id="GO:0003887">
    <property type="term" value="F:DNA-directed DNA polymerase activity"/>
    <property type="evidence" value="ECO:0007669"/>
    <property type="project" value="UniProtKB-UniRule"/>
</dbReference>
<dbReference type="InterPro" id="IPR036420">
    <property type="entry name" value="BRCT_dom_sf"/>
</dbReference>
<dbReference type="FunFam" id="1.10.150.20:FF:000010">
    <property type="entry name" value="DNA polymerase lambda"/>
    <property type="match status" value="1"/>
</dbReference>
<dbReference type="InterPro" id="IPR027421">
    <property type="entry name" value="DNA_pol_lamdba_lyase_dom_sf"/>
</dbReference>
<evidence type="ECO:0000313" key="21">
    <source>
        <dbReference type="Proteomes" id="UP000248482"/>
    </source>
</evidence>
<keyword evidence="4" id="KW-0237">DNA synthesis</keyword>
<evidence type="ECO:0000256" key="8">
    <source>
        <dbReference type="ARBA" id="ARBA00022723"/>
    </source>
</evidence>
<keyword evidence="5 18" id="KW-0808">Transferase</keyword>
<dbReference type="PROSITE" id="PS50172">
    <property type="entry name" value="BRCT"/>
    <property type="match status" value="1"/>
</dbReference>
<dbReference type="Gene3D" id="3.30.210.10">
    <property type="entry name" value="DNA polymerase, thumb domain"/>
    <property type="match status" value="1"/>
</dbReference>
<accession>A0A2Y9JDH8</accession>
<evidence type="ECO:0000256" key="6">
    <source>
        <dbReference type="ARBA" id="ARBA00022695"/>
    </source>
</evidence>
<gene>
    <name evidence="22" type="primary">LOC111145283</name>
</gene>
<dbReference type="GO" id="GO:0006260">
    <property type="term" value="P:DNA replication"/>
    <property type="evidence" value="ECO:0007669"/>
    <property type="project" value="UniProtKB-KW"/>
</dbReference>
<dbReference type="FunFam" id="3.30.460.10:FF:000020">
    <property type="entry name" value="DNA polymerase lambda"/>
    <property type="match status" value="1"/>
</dbReference>
<protein>
    <recommendedName>
        <fullName evidence="18">DNA polymerase</fullName>
        <ecNumber evidence="18">2.7.7.7</ecNumber>
    </recommendedName>
</protein>
<feature type="compositionally biased region" description="Acidic residues" evidence="19">
    <location>
        <begin position="209"/>
        <end position="220"/>
    </location>
</feature>
<evidence type="ECO:0000259" key="20">
    <source>
        <dbReference type="PROSITE" id="PS50172"/>
    </source>
</evidence>
<evidence type="ECO:0000256" key="10">
    <source>
        <dbReference type="ARBA" id="ARBA00022932"/>
    </source>
</evidence>
<organism evidence="21 22">
    <name type="scientific">Enhydra lutris kenyoni</name>
    <name type="common">northern sea otter</name>
    <dbReference type="NCBI Taxonomy" id="391180"/>
    <lineage>
        <taxon>Eukaryota</taxon>
        <taxon>Metazoa</taxon>
        <taxon>Chordata</taxon>
        <taxon>Craniata</taxon>
        <taxon>Vertebrata</taxon>
        <taxon>Euteleostomi</taxon>
        <taxon>Mammalia</taxon>
        <taxon>Eutheria</taxon>
        <taxon>Laurasiatheria</taxon>
        <taxon>Carnivora</taxon>
        <taxon>Caniformia</taxon>
        <taxon>Musteloidea</taxon>
        <taxon>Mustelidae</taxon>
        <taxon>Lutrinae</taxon>
        <taxon>Enhydra</taxon>
    </lineage>
</organism>
<evidence type="ECO:0000256" key="16">
    <source>
        <dbReference type="ARBA" id="ARBA00049244"/>
    </source>
</evidence>
<evidence type="ECO:0000256" key="4">
    <source>
        <dbReference type="ARBA" id="ARBA00022634"/>
    </source>
</evidence>
<dbReference type="PRINTS" id="PR00869">
    <property type="entry name" value="DNAPOLX"/>
</dbReference>
<dbReference type="CDD" id="cd17715">
    <property type="entry name" value="BRCT_polymerase_lambda"/>
    <property type="match status" value="1"/>
</dbReference>
<dbReference type="InterPro" id="IPR001357">
    <property type="entry name" value="BRCT_dom"/>
</dbReference>
<dbReference type="InterPro" id="IPR019843">
    <property type="entry name" value="DNA_pol-X_BS"/>
</dbReference>
<feature type="compositionally biased region" description="Polar residues" evidence="19">
    <location>
        <begin position="162"/>
        <end position="173"/>
    </location>
</feature>
<dbReference type="PANTHER" id="PTHR11276:SF28">
    <property type="entry name" value="DNA POLYMERASE LAMBDA"/>
    <property type="match status" value="1"/>
</dbReference>
<keyword evidence="9 18" id="KW-0227">DNA damage</keyword>
<evidence type="ECO:0000313" key="22">
    <source>
        <dbReference type="RefSeq" id="XP_022355825.1"/>
    </source>
</evidence>
<reference evidence="22" key="1">
    <citation type="submission" date="2025-08" db="UniProtKB">
        <authorList>
            <consortium name="RefSeq"/>
        </authorList>
    </citation>
    <scope>IDENTIFICATION</scope>
    <source>
        <tissue evidence="22">Blood</tissue>
    </source>
</reference>
<dbReference type="GeneID" id="111145283"/>
<sequence>MTVALMKPKTIRPGSGHTSMDPGGILKAFPKRRKIHANPSSKALVKKPKQEGGEEAGEWLSSLRAHVVPSGIGRARAELFEKQITQHGGQICAAQAPGVTHIVVDEGMDCERALRLLRLPQLPQGAQLVKSTWLSLCLQEKRLVDTAGFNICSPDRYLDQPQLSKADQDSSAQEAVLRTALSPPRPPTRPESPPRRTEEAPSTQVQPGCDDETSDGEETQEAFSIPGIGKRMAEKIVEILESGHLRKLDHISESVPVLELFSNIWGAGTKTAQMWYQQGFRTLEDIRDRASLTSQQAIGLKHYDDFLERIPREEATEIEQTVREAAQAFSPGLLCVACGSYRRGKASCGDVDVLLTHPDGRSHQGIFNPLLDSLRRQGFLTDDLVSQEENGQQQKYLGVCQLPGPGRRHRRLDIIIVPYSEFACALLYFTGSAHFNRSMRALAKTKGMSLSEHALSTSVVRNTHGLKLGPGRVLPTPTEKDVFRLLGLPYREPAERDW</sequence>
<keyword evidence="8" id="KW-0479">Metal-binding</keyword>
<dbReference type="RefSeq" id="XP_022355825.1">
    <property type="nucleotide sequence ID" value="XM_022500117.1"/>
</dbReference>
<keyword evidence="14" id="KW-0456">Lyase</keyword>
<feature type="region of interest" description="Disordered" evidence="19">
    <location>
        <begin position="37"/>
        <end position="57"/>
    </location>
</feature>
<dbReference type="PANTHER" id="PTHR11276">
    <property type="entry name" value="DNA POLYMERASE TYPE-X FAMILY MEMBER"/>
    <property type="match status" value="1"/>
</dbReference>
<comment type="cofactor">
    <cofactor evidence="1">
        <name>Mn(2+)</name>
        <dbReference type="ChEBI" id="CHEBI:29035"/>
    </cofactor>
</comment>
<dbReference type="GO" id="GO:0003677">
    <property type="term" value="F:DNA binding"/>
    <property type="evidence" value="ECO:0007669"/>
    <property type="project" value="UniProtKB-UniRule"/>
</dbReference>
<dbReference type="InterPro" id="IPR018944">
    <property type="entry name" value="DNA_pol_lambd_fingers_domain"/>
</dbReference>
<evidence type="ECO:0000256" key="11">
    <source>
        <dbReference type="ARBA" id="ARBA00023125"/>
    </source>
</evidence>
<evidence type="ECO:0000256" key="7">
    <source>
        <dbReference type="ARBA" id="ARBA00022705"/>
    </source>
</evidence>
<keyword evidence="11" id="KW-0238">DNA-binding</keyword>
<dbReference type="EC" id="2.7.7.7" evidence="18"/>
<dbReference type="PROSITE" id="PS00522">
    <property type="entry name" value="DNA_POLYMERASE_X"/>
    <property type="match status" value="1"/>
</dbReference>
<dbReference type="CDD" id="cd00141">
    <property type="entry name" value="NT_POLXc"/>
    <property type="match status" value="1"/>
</dbReference>
<comment type="function">
    <text evidence="18">DNA polymerase that functions in several pathways of DNA repair. Involved in base excision repair (BER) responsible for repair of lesions that give rise to abasic (AP) sites in DNA. Also contributes to DNA double-strand break repair by non-homologous end joining and homologous recombination. Has both template-dependent and template-independent (terminal transferase) DNA polymerase activities. Has also a 5'-deoxyribose-5-phosphate lyase (dRP lyase) activity.</text>
</comment>
<dbReference type="SMART" id="SM00483">
    <property type="entry name" value="POLXc"/>
    <property type="match status" value="1"/>
</dbReference>
<proteinExistence type="inferred from homology"/>
<dbReference type="InterPro" id="IPR043519">
    <property type="entry name" value="NT_sf"/>
</dbReference>
<evidence type="ECO:0000256" key="12">
    <source>
        <dbReference type="ARBA" id="ARBA00023204"/>
    </source>
</evidence>
<evidence type="ECO:0000256" key="19">
    <source>
        <dbReference type="SAM" id="MobiDB-lite"/>
    </source>
</evidence>
<keyword evidence="6 18" id="KW-0548">Nucleotidyltransferase</keyword>